<evidence type="ECO:0000313" key="15">
    <source>
        <dbReference type="Proteomes" id="UP001075354"/>
    </source>
</evidence>
<evidence type="ECO:0000256" key="10">
    <source>
        <dbReference type="ARBA" id="ARBA00023224"/>
    </source>
</evidence>
<feature type="transmembrane region" description="Helical" evidence="12">
    <location>
        <begin position="148"/>
        <end position="170"/>
    </location>
</feature>
<sequence length="361" mass="39398">MNTNCLDDASVNPVDGRASLVFRFLLDLAVSLSVILGNGFIVTAIFCFRHRTRNALLRVSNVSNRFVLNLAMADLFVGLCAVYCLTPYYLCSVARRMDGDRSLCVLRFVMPIFSAMTSVSALGAISVDRYVAIVHSLRYRSFMCKRRATAILCVPWLFSAAASFSLLYWNHFEEEAACSDRVIPAAFVCTIGVPHSFLVLLLVGVVHMRIRREVLDSRLRRKSMESGQSAVAAVTAGYSAGEDARKSARVLVMVVGCFSVTYTPMCVLFTSRMAGLRGDLLDLAFELSFTLANVNSLLNPFIYSWQNVTVRTAIKHLVGSLPFRRAGSATGSPTSSTAVRAVAVPHILPPATAVDADPDPS</sequence>
<feature type="transmembrane region" description="Helical" evidence="12">
    <location>
        <begin position="20"/>
        <end position="46"/>
    </location>
</feature>
<dbReference type="PROSITE" id="PS00237">
    <property type="entry name" value="G_PROTEIN_RECEP_F1_1"/>
    <property type="match status" value="1"/>
</dbReference>
<keyword evidence="9" id="KW-0325">Glycoprotein</keyword>
<keyword evidence="15" id="KW-1185">Reference proteome</keyword>
<dbReference type="EMBL" id="JAPTSV010000001">
    <property type="protein sequence ID" value="KAJ1531904.1"/>
    <property type="molecule type" value="Genomic_DNA"/>
</dbReference>
<evidence type="ECO:0000256" key="5">
    <source>
        <dbReference type="ARBA" id="ARBA00022989"/>
    </source>
</evidence>
<dbReference type="GO" id="GO:0005886">
    <property type="term" value="C:plasma membrane"/>
    <property type="evidence" value="ECO:0007669"/>
    <property type="project" value="UniProtKB-SubCell"/>
</dbReference>
<keyword evidence="7 12" id="KW-0472">Membrane</keyword>
<reference evidence="14" key="1">
    <citation type="submission" date="2022-12" db="EMBL/GenBank/DDBJ databases">
        <title>Chromosome-level genome assembly of the bean flower thrips Megalurothrips usitatus.</title>
        <authorList>
            <person name="Ma L."/>
            <person name="Liu Q."/>
            <person name="Li H."/>
            <person name="Cai W."/>
        </authorList>
    </citation>
    <scope>NUCLEOTIDE SEQUENCE</scope>
    <source>
        <strain evidence="14">Cailab_2022a</strain>
    </source>
</reference>
<dbReference type="PROSITE" id="PS50262">
    <property type="entry name" value="G_PROTEIN_RECEP_F1_2"/>
    <property type="match status" value="1"/>
</dbReference>
<dbReference type="PANTHER" id="PTHR24246:SF27">
    <property type="entry name" value="ADENOSINE RECEPTOR, ISOFORM A"/>
    <property type="match status" value="1"/>
</dbReference>
<evidence type="ECO:0000256" key="2">
    <source>
        <dbReference type="ARBA" id="ARBA00010663"/>
    </source>
</evidence>
<gene>
    <name evidence="14" type="ORF">ONE63_000548</name>
</gene>
<feature type="transmembrane region" description="Helical" evidence="12">
    <location>
        <begin position="108"/>
        <end position="127"/>
    </location>
</feature>
<organism evidence="14 15">
    <name type="scientific">Megalurothrips usitatus</name>
    <name type="common">bean blossom thrips</name>
    <dbReference type="NCBI Taxonomy" id="439358"/>
    <lineage>
        <taxon>Eukaryota</taxon>
        <taxon>Metazoa</taxon>
        <taxon>Ecdysozoa</taxon>
        <taxon>Arthropoda</taxon>
        <taxon>Hexapoda</taxon>
        <taxon>Insecta</taxon>
        <taxon>Pterygota</taxon>
        <taxon>Neoptera</taxon>
        <taxon>Paraneoptera</taxon>
        <taxon>Thysanoptera</taxon>
        <taxon>Terebrantia</taxon>
        <taxon>Thripoidea</taxon>
        <taxon>Thripidae</taxon>
        <taxon>Megalurothrips</taxon>
    </lineage>
</organism>
<evidence type="ECO:0000256" key="4">
    <source>
        <dbReference type="ARBA" id="ARBA00022692"/>
    </source>
</evidence>
<feature type="transmembrane region" description="Helical" evidence="12">
    <location>
        <begin position="182"/>
        <end position="206"/>
    </location>
</feature>
<protein>
    <recommendedName>
        <fullName evidence="13">G-protein coupled receptors family 1 profile domain-containing protein</fullName>
    </recommendedName>
</protein>
<evidence type="ECO:0000256" key="9">
    <source>
        <dbReference type="ARBA" id="ARBA00023180"/>
    </source>
</evidence>
<evidence type="ECO:0000256" key="3">
    <source>
        <dbReference type="ARBA" id="ARBA00022475"/>
    </source>
</evidence>
<evidence type="ECO:0000256" key="6">
    <source>
        <dbReference type="ARBA" id="ARBA00023040"/>
    </source>
</evidence>
<evidence type="ECO:0000313" key="14">
    <source>
        <dbReference type="EMBL" id="KAJ1531904.1"/>
    </source>
</evidence>
<name>A0AAV7Y1B6_9NEOP</name>
<keyword evidence="6 11" id="KW-0297">G-protein coupled receptor</keyword>
<keyword evidence="10 11" id="KW-0807">Transducer</keyword>
<dbReference type="CDD" id="cd00637">
    <property type="entry name" value="7tm_classA_rhodopsin-like"/>
    <property type="match status" value="1"/>
</dbReference>
<dbReference type="Gene3D" id="1.20.1070.10">
    <property type="entry name" value="Rhodopsin 7-helix transmembrane proteins"/>
    <property type="match status" value="1"/>
</dbReference>
<proteinExistence type="inferred from homology"/>
<keyword evidence="4 11" id="KW-0812">Transmembrane</keyword>
<feature type="domain" description="G-protein coupled receptors family 1 profile" evidence="13">
    <location>
        <begin position="37"/>
        <end position="303"/>
    </location>
</feature>
<evidence type="ECO:0000256" key="7">
    <source>
        <dbReference type="ARBA" id="ARBA00023136"/>
    </source>
</evidence>
<dbReference type="PRINTS" id="PR00237">
    <property type="entry name" value="GPCRRHODOPSN"/>
</dbReference>
<evidence type="ECO:0000256" key="8">
    <source>
        <dbReference type="ARBA" id="ARBA00023170"/>
    </source>
</evidence>
<comment type="caution">
    <text evidence="14">The sequence shown here is derived from an EMBL/GenBank/DDBJ whole genome shotgun (WGS) entry which is preliminary data.</text>
</comment>
<dbReference type="PANTHER" id="PTHR24246">
    <property type="entry name" value="OLFACTORY RECEPTOR AND ADENOSINE RECEPTOR"/>
    <property type="match status" value="1"/>
</dbReference>
<feature type="transmembrane region" description="Helical" evidence="12">
    <location>
        <begin position="250"/>
        <end position="271"/>
    </location>
</feature>
<dbReference type="AlphaFoldDB" id="A0AAV7Y1B6"/>
<dbReference type="GO" id="GO:0004930">
    <property type="term" value="F:G protein-coupled receptor activity"/>
    <property type="evidence" value="ECO:0007669"/>
    <property type="project" value="UniProtKB-KW"/>
</dbReference>
<accession>A0AAV7Y1B6</accession>
<dbReference type="Proteomes" id="UP001075354">
    <property type="component" value="Chromosome 1"/>
</dbReference>
<keyword evidence="3" id="KW-1003">Cell membrane</keyword>
<evidence type="ECO:0000256" key="1">
    <source>
        <dbReference type="ARBA" id="ARBA00004651"/>
    </source>
</evidence>
<dbReference type="InterPro" id="IPR000276">
    <property type="entry name" value="GPCR_Rhodpsn"/>
</dbReference>
<evidence type="ECO:0000256" key="11">
    <source>
        <dbReference type="RuleBase" id="RU000688"/>
    </source>
</evidence>
<dbReference type="SUPFAM" id="SSF81321">
    <property type="entry name" value="Family A G protein-coupled receptor-like"/>
    <property type="match status" value="1"/>
</dbReference>
<feature type="transmembrane region" description="Helical" evidence="12">
    <location>
        <begin position="283"/>
        <end position="305"/>
    </location>
</feature>
<feature type="transmembrane region" description="Helical" evidence="12">
    <location>
        <begin position="66"/>
        <end position="88"/>
    </location>
</feature>
<comment type="subcellular location">
    <subcellularLocation>
        <location evidence="1">Cell membrane</location>
        <topology evidence="1">Multi-pass membrane protein</topology>
    </subcellularLocation>
</comment>
<evidence type="ECO:0000256" key="12">
    <source>
        <dbReference type="SAM" id="Phobius"/>
    </source>
</evidence>
<dbReference type="InterPro" id="IPR017452">
    <property type="entry name" value="GPCR_Rhodpsn_7TM"/>
</dbReference>
<evidence type="ECO:0000259" key="13">
    <source>
        <dbReference type="PROSITE" id="PS50262"/>
    </source>
</evidence>
<keyword evidence="5 12" id="KW-1133">Transmembrane helix</keyword>
<keyword evidence="8 11" id="KW-0675">Receptor</keyword>
<dbReference type="Pfam" id="PF00001">
    <property type="entry name" value="7tm_1"/>
    <property type="match status" value="1"/>
</dbReference>
<comment type="similarity">
    <text evidence="2 11">Belongs to the G-protein coupled receptor 1 family.</text>
</comment>